<comment type="caution">
    <text evidence="2">The sequence shown here is derived from an EMBL/GenBank/DDBJ whole genome shotgun (WGS) entry which is preliminary data.</text>
</comment>
<sequence length="123" mass="13022">MKRIVLSLLSASFACASISVSSALADPRAKCGQEPSAPAITATDTAHYNASVDKFQAYEKEARAYNSCVASAAQKEEQAISEDARDRIAKIHAVSTGVQQRIAANFSHISAELTTAGKKLAKH</sequence>
<gene>
    <name evidence="2" type="ORF">GCM10007207_06250</name>
</gene>
<name>A0ABQ1LG94_9PROT</name>
<proteinExistence type="predicted"/>
<dbReference type="RefSeq" id="WP_188425279.1">
    <property type="nucleotide sequence ID" value="NZ_BMCH01000001.1"/>
</dbReference>
<evidence type="ECO:0000313" key="2">
    <source>
        <dbReference type="EMBL" id="GGC23729.1"/>
    </source>
</evidence>
<keyword evidence="1" id="KW-0732">Signal</keyword>
<protein>
    <recommendedName>
        <fullName evidence="4">UrcA family protein</fullName>
    </recommendedName>
</protein>
<feature type="signal peptide" evidence="1">
    <location>
        <begin position="1"/>
        <end position="25"/>
    </location>
</feature>
<dbReference type="Proteomes" id="UP000637769">
    <property type="component" value="Unassembled WGS sequence"/>
</dbReference>
<dbReference type="PROSITE" id="PS51257">
    <property type="entry name" value="PROKAR_LIPOPROTEIN"/>
    <property type="match status" value="1"/>
</dbReference>
<evidence type="ECO:0008006" key="4">
    <source>
        <dbReference type="Google" id="ProtNLM"/>
    </source>
</evidence>
<accession>A0ABQ1LG94</accession>
<reference evidence="3" key="1">
    <citation type="journal article" date="2019" name="Int. J. Syst. Evol. Microbiol.">
        <title>The Global Catalogue of Microorganisms (GCM) 10K type strain sequencing project: providing services to taxonomists for standard genome sequencing and annotation.</title>
        <authorList>
            <consortium name="The Broad Institute Genomics Platform"/>
            <consortium name="The Broad Institute Genome Sequencing Center for Infectious Disease"/>
            <person name="Wu L."/>
            <person name="Ma J."/>
        </authorList>
    </citation>
    <scope>NUCLEOTIDE SEQUENCE [LARGE SCALE GENOMIC DNA]</scope>
    <source>
        <strain evidence="3">CCM 7132</strain>
    </source>
</reference>
<evidence type="ECO:0000256" key="1">
    <source>
        <dbReference type="SAM" id="SignalP"/>
    </source>
</evidence>
<dbReference type="EMBL" id="BMCH01000001">
    <property type="protein sequence ID" value="GGC23729.1"/>
    <property type="molecule type" value="Genomic_DNA"/>
</dbReference>
<feature type="chain" id="PRO_5047437990" description="UrcA family protein" evidence="1">
    <location>
        <begin position="26"/>
        <end position="123"/>
    </location>
</feature>
<keyword evidence="3" id="KW-1185">Reference proteome</keyword>
<organism evidence="2 3">
    <name type="scientific">Asaia siamensis</name>
    <dbReference type="NCBI Taxonomy" id="110479"/>
    <lineage>
        <taxon>Bacteria</taxon>
        <taxon>Pseudomonadati</taxon>
        <taxon>Pseudomonadota</taxon>
        <taxon>Alphaproteobacteria</taxon>
        <taxon>Acetobacterales</taxon>
        <taxon>Acetobacteraceae</taxon>
        <taxon>Asaia</taxon>
    </lineage>
</organism>
<evidence type="ECO:0000313" key="3">
    <source>
        <dbReference type="Proteomes" id="UP000637769"/>
    </source>
</evidence>